<dbReference type="GO" id="GO:0003677">
    <property type="term" value="F:DNA binding"/>
    <property type="evidence" value="ECO:0007669"/>
    <property type="project" value="UniProtKB-KW"/>
</dbReference>
<keyword evidence="4" id="KW-1185">Reference proteome</keyword>
<dbReference type="SUPFAM" id="SSF51182">
    <property type="entry name" value="RmlC-like cupins"/>
    <property type="match status" value="1"/>
</dbReference>
<evidence type="ECO:0000259" key="2">
    <source>
        <dbReference type="PROSITE" id="PS50943"/>
    </source>
</evidence>
<dbReference type="Pfam" id="PF01381">
    <property type="entry name" value="HTH_3"/>
    <property type="match status" value="1"/>
</dbReference>
<dbReference type="SMART" id="SM00530">
    <property type="entry name" value="HTH_XRE"/>
    <property type="match status" value="1"/>
</dbReference>
<dbReference type="Gene3D" id="2.60.120.10">
    <property type="entry name" value="Jelly Rolls"/>
    <property type="match status" value="1"/>
</dbReference>
<name>A0A9X1IPD2_9SPHN</name>
<dbReference type="SUPFAM" id="SSF47413">
    <property type="entry name" value="lambda repressor-like DNA-binding domains"/>
    <property type="match status" value="1"/>
</dbReference>
<dbReference type="PANTHER" id="PTHR46797">
    <property type="entry name" value="HTH-TYPE TRANSCRIPTIONAL REGULATOR"/>
    <property type="match status" value="1"/>
</dbReference>
<reference evidence="3" key="1">
    <citation type="submission" date="2021-05" db="EMBL/GenBank/DDBJ databases">
        <title>Genome of Sphingobium sp. strain.</title>
        <authorList>
            <person name="Fan R."/>
        </authorList>
    </citation>
    <scope>NUCLEOTIDE SEQUENCE</scope>
    <source>
        <strain evidence="3">H33</strain>
    </source>
</reference>
<dbReference type="InterPro" id="IPR010982">
    <property type="entry name" value="Lambda_DNA-bd_dom_sf"/>
</dbReference>
<dbReference type="InterPro" id="IPR050807">
    <property type="entry name" value="TransReg_Diox_bact_type"/>
</dbReference>
<dbReference type="CDD" id="cd00093">
    <property type="entry name" value="HTH_XRE"/>
    <property type="match status" value="1"/>
</dbReference>
<organism evidence="3 4">
    <name type="scientific">Sphingobium nicotianae</name>
    <dbReference type="NCBI Taxonomy" id="2782607"/>
    <lineage>
        <taxon>Bacteria</taxon>
        <taxon>Pseudomonadati</taxon>
        <taxon>Pseudomonadota</taxon>
        <taxon>Alphaproteobacteria</taxon>
        <taxon>Sphingomonadales</taxon>
        <taxon>Sphingomonadaceae</taxon>
        <taxon>Sphingobium</taxon>
    </lineage>
</organism>
<protein>
    <submittedName>
        <fullName evidence="3">Cupin domain-containing protein</fullName>
    </submittedName>
</protein>
<evidence type="ECO:0000313" key="4">
    <source>
        <dbReference type="Proteomes" id="UP001138757"/>
    </source>
</evidence>
<dbReference type="PANTHER" id="PTHR46797:SF11">
    <property type="entry name" value="HTH-TYPE TRANSCRIPTIONAL REGULATOR PUUR"/>
    <property type="match status" value="1"/>
</dbReference>
<sequence>MVEDFDVGVRLREVRVEAGLSQRALAERAGVPHGQISLVETNRNSPSVASLRKILGGIPITMSDFFEPDRTENDSVFFGHEDLIELTARMSKDSAPISIKQAGDARLHNLQILYERYSPGSDTGASMLEHAGHEGGVVIAGRLEVTVGSQRKVLGPGDTYLFESRIPHRFRNTGKEEVILISAGTPPYL</sequence>
<dbReference type="InterPro" id="IPR011051">
    <property type="entry name" value="RmlC_Cupin_sf"/>
</dbReference>
<keyword evidence="1" id="KW-0238">DNA-binding</keyword>
<gene>
    <name evidence="3" type="ORF">KK488_03625</name>
</gene>
<dbReference type="InterPro" id="IPR014710">
    <property type="entry name" value="RmlC-like_jellyroll"/>
</dbReference>
<accession>A0A9X1IPD2</accession>
<dbReference type="Gene3D" id="1.10.260.40">
    <property type="entry name" value="lambda repressor-like DNA-binding domains"/>
    <property type="match status" value="1"/>
</dbReference>
<dbReference type="InterPro" id="IPR013096">
    <property type="entry name" value="Cupin_2"/>
</dbReference>
<dbReference type="Proteomes" id="UP001138757">
    <property type="component" value="Unassembled WGS sequence"/>
</dbReference>
<evidence type="ECO:0000256" key="1">
    <source>
        <dbReference type="ARBA" id="ARBA00023125"/>
    </source>
</evidence>
<comment type="caution">
    <text evidence="3">The sequence shown here is derived from an EMBL/GenBank/DDBJ whole genome shotgun (WGS) entry which is preliminary data.</text>
</comment>
<feature type="domain" description="HTH cro/C1-type" evidence="2">
    <location>
        <begin position="11"/>
        <end position="65"/>
    </location>
</feature>
<proteinExistence type="predicted"/>
<evidence type="ECO:0000313" key="3">
    <source>
        <dbReference type="EMBL" id="MBT2186027.1"/>
    </source>
</evidence>
<dbReference type="PROSITE" id="PS50943">
    <property type="entry name" value="HTH_CROC1"/>
    <property type="match status" value="1"/>
</dbReference>
<dbReference type="InterPro" id="IPR001387">
    <property type="entry name" value="Cro/C1-type_HTH"/>
</dbReference>
<dbReference type="AlphaFoldDB" id="A0A9X1IPD2"/>
<dbReference type="GO" id="GO:0005829">
    <property type="term" value="C:cytosol"/>
    <property type="evidence" value="ECO:0007669"/>
    <property type="project" value="TreeGrafter"/>
</dbReference>
<dbReference type="EMBL" id="JAHGAW010000002">
    <property type="protein sequence ID" value="MBT2186027.1"/>
    <property type="molecule type" value="Genomic_DNA"/>
</dbReference>
<dbReference type="GO" id="GO:0003700">
    <property type="term" value="F:DNA-binding transcription factor activity"/>
    <property type="evidence" value="ECO:0007669"/>
    <property type="project" value="TreeGrafter"/>
</dbReference>
<dbReference type="CDD" id="cd02209">
    <property type="entry name" value="cupin_XRE_C"/>
    <property type="match status" value="1"/>
</dbReference>
<dbReference type="Pfam" id="PF07883">
    <property type="entry name" value="Cupin_2"/>
    <property type="match status" value="1"/>
</dbReference>